<name>A0A074W6T8_9PEZI</name>
<feature type="compositionally biased region" description="Polar residues" evidence="1">
    <location>
        <begin position="308"/>
        <end position="317"/>
    </location>
</feature>
<organism evidence="2 3">
    <name type="scientific">Aureobasidium namibiae CBS 147.97</name>
    <dbReference type="NCBI Taxonomy" id="1043004"/>
    <lineage>
        <taxon>Eukaryota</taxon>
        <taxon>Fungi</taxon>
        <taxon>Dikarya</taxon>
        <taxon>Ascomycota</taxon>
        <taxon>Pezizomycotina</taxon>
        <taxon>Dothideomycetes</taxon>
        <taxon>Dothideomycetidae</taxon>
        <taxon>Dothideales</taxon>
        <taxon>Saccotheciaceae</taxon>
        <taxon>Aureobasidium</taxon>
    </lineage>
</organism>
<protein>
    <submittedName>
        <fullName evidence="2">Uncharacterized protein</fullName>
    </submittedName>
</protein>
<evidence type="ECO:0000313" key="2">
    <source>
        <dbReference type="EMBL" id="KEQ68840.1"/>
    </source>
</evidence>
<dbReference type="Proteomes" id="UP000027730">
    <property type="component" value="Unassembled WGS sequence"/>
</dbReference>
<feature type="region of interest" description="Disordered" evidence="1">
    <location>
        <begin position="275"/>
        <end position="328"/>
    </location>
</feature>
<feature type="region of interest" description="Disordered" evidence="1">
    <location>
        <begin position="34"/>
        <end position="129"/>
    </location>
</feature>
<dbReference type="GeneID" id="25417621"/>
<feature type="compositionally biased region" description="Low complexity" evidence="1">
    <location>
        <begin position="283"/>
        <end position="307"/>
    </location>
</feature>
<dbReference type="HOGENOM" id="CLU_847255_0_0_1"/>
<accession>A0A074W6T8</accession>
<dbReference type="AlphaFoldDB" id="A0A074W6T8"/>
<evidence type="ECO:0000313" key="3">
    <source>
        <dbReference type="Proteomes" id="UP000027730"/>
    </source>
</evidence>
<keyword evidence="3" id="KW-1185">Reference proteome</keyword>
<sequence>MEANYKRICEILEEAQGVLNQLQLNDEDYEKWANLKGPLNGLDKPRAAPGSPGGRADSPDMVESVKIGPKPERRRAAAAAMDHMAPSQSDDIPDGLPPRLRSQSRSAQPVKSQPSTSVEEFGSEDMSEPGTYSTFPHAFESFSSYWLPKIDGNTEEVHGIARSSSAMQRRIQDVLVAAMEEVAWLGTSDKLWYEIERRFRDLWGAAVAYSARLPEKRTSSQRSPDSEAHMVHIRRCARSSRAVADSELYEAGAFSDESLDIVDSNNDDYMISKNEQSTAFTTSSDSDMPSNHSSSSVQSDNDASNSDTLPSCEQSKANLEGESVKVLA</sequence>
<dbReference type="RefSeq" id="XP_013423074.1">
    <property type="nucleotide sequence ID" value="XM_013567620.1"/>
</dbReference>
<gene>
    <name evidence="2" type="ORF">M436DRAFT_85999</name>
</gene>
<evidence type="ECO:0000256" key="1">
    <source>
        <dbReference type="SAM" id="MobiDB-lite"/>
    </source>
</evidence>
<reference evidence="2 3" key="1">
    <citation type="journal article" date="2014" name="BMC Genomics">
        <title>Genome sequencing of four Aureobasidium pullulans varieties: biotechnological potential, stress tolerance, and description of new species.</title>
        <authorList>
            <person name="Gostin Ar C."/>
            <person name="Ohm R.A."/>
            <person name="Kogej T."/>
            <person name="Sonjak S."/>
            <person name="Turk M."/>
            <person name="Zajc J."/>
            <person name="Zalar P."/>
            <person name="Grube M."/>
            <person name="Sun H."/>
            <person name="Han J."/>
            <person name="Sharma A."/>
            <person name="Chiniquy J."/>
            <person name="Ngan C.Y."/>
            <person name="Lipzen A."/>
            <person name="Barry K."/>
            <person name="Grigoriev I.V."/>
            <person name="Gunde-Cimerman N."/>
        </authorList>
    </citation>
    <scope>NUCLEOTIDE SEQUENCE [LARGE SCALE GENOMIC DNA]</scope>
    <source>
        <strain evidence="2 3">CBS 147.97</strain>
    </source>
</reference>
<feature type="compositionally biased region" description="Polar residues" evidence="1">
    <location>
        <begin position="101"/>
        <end position="118"/>
    </location>
</feature>
<dbReference type="EMBL" id="KL584725">
    <property type="protein sequence ID" value="KEQ68840.1"/>
    <property type="molecule type" value="Genomic_DNA"/>
</dbReference>
<proteinExistence type="predicted"/>